<dbReference type="CDD" id="cd16448">
    <property type="entry name" value="RING-H2"/>
    <property type="match status" value="1"/>
</dbReference>
<evidence type="ECO:0000256" key="10">
    <source>
        <dbReference type="SAM" id="Phobius"/>
    </source>
</evidence>
<dbReference type="Gene3D" id="3.30.40.10">
    <property type="entry name" value="Zinc/RING finger domain, C3HC4 (zinc finger)"/>
    <property type="match status" value="1"/>
</dbReference>
<evidence type="ECO:0000256" key="8">
    <source>
        <dbReference type="PROSITE-ProRule" id="PRU00175"/>
    </source>
</evidence>
<dbReference type="Pfam" id="PF13639">
    <property type="entry name" value="zf-RING_2"/>
    <property type="match status" value="1"/>
</dbReference>
<dbReference type="PANTHER" id="PTHR46539:SF1">
    <property type="entry name" value="E3 UBIQUITIN-PROTEIN LIGASE ATL42"/>
    <property type="match status" value="1"/>
</dbReference>
<dbReference type="InterPro" id="IPR011016">
    <property type="entry name" value="Znf_RING-CH"/>
</dbReference>
<accession>A0A7S1TCZ1</accession>
<dbReference type="GO" id="GO:0008270">
    <property type="term" value="F:zinc ion binding"/>
    <property type="evidence" value="ECO:0007669"/>
    <property type="project" value="UniProtKB-KW"/>
</dbReference>
<dbReference type="InterPro" id="IPR001841">
    <property type="entry name" value="Znf_RING"/>
</dbReference>
<feature type="transmembrane region" description="Helical" evidence="10">
    <location>
        <begin position="21"/>
        <end position="43"/>
    </location>
</feature>
<feature type="domain" description="RING-type" evidence="11">
    <location>
        <begin position="238"/>
        <end position="279"/>
    </location>
</feature>
<sequence>MPVAWTQRLREFFVQRPTHRMFFLVLLSLAIPLGVIFVVLRILSDQTAPPSCSPASGDFWRIVNDSVYSCVLTSLEPTEDNKNCGNKTVQLQFDVLLLIDMHPKKDVVTLLAPRCVNQSEVQNVTDSLSQRNQSGLSCGYVESCSNSKEQFLTFVQLSQGSLSDVFTRIGVFVFIMVFVLHLAWILVLIRRPLRRRSPSPDELKRSQVRSEKLREAVQSYSLTLPPIEVDSAREEENCSICLGSLGGSNLGRLPCQHNFHMSCLGEWIVKGEGRTCPLCGFDMRRLLKPEDRGDFEDSESFVADTQQLPVHQEPGETNELDSGEPQESQRDQEQPCQNYDRPMIPQTAMQSSQESQRDQEQPYQYYDGPTIPQIPIQRSERRNQTHDTIIPISEAPS</sequence>
<evidence type="ECO:0000313" key="12">
    <source>
        <dbReference type="EMBL" id="CAD9232753.1"/>
    </source>
</evidence>
<dbReference type="SMART" id="SM00744">
    <property type="entry name" value="RINGv"/>
    <property type="match status" value="1"/>
</dbReference>
<evidence type="ECO:0000256" key="5">
    <source>
        <dbReference type="ARBA" id="ARBA00022833"/>
    </source>
</evidence>
<keyword evidence="7 10" id="KW-0472">Membrane</keyword>
<dbReference type="PANTHER" id="PTHR46539">
    <property type="entry name" value="E3 UBIQUITIN-PROTEIN LIGASE ATL42"/>
    <property type="match status" value="1"/>
</dbReference>
<reference evidence="12" key="1">
    <citation type="submission" date="2021-01" db="EMBL/GenBank/DDBJ databases">
        <authorList>
            <person name="Corre E."/>
            <person name="Pelletier E."/>
            <person name="Niang G."/>
            <person name="Scheremetjew M."/>
            <person name="Finn R."/>
            <person name="Kale V."/>
            <person name="Holt S."/>
            <person name="Cochrane G."/>
            <person name="Meng A."/>
            <person name="Brown T."/>
            <person name="Cohen L."/>
        </authorList>
    </citation>
    <scope>NUCLEOTIDE SEQUENCE</scope>
    <source>
        <strain evidence="12">SAG 36.94</strain>
    </source>
</reference>
<keyword evidence="3" id="KW-0479">Metal-binding</keyword>
<evidence type="ECO:0000256" key="1">
    <source>
        <dbReference type="ARBA" id="ARBA00004370"/>
    </source>
</evidence>
<comment type="subcellular location">
    <subcellularLocation>
        <location evidence="1">Membrane</location>
    </subcellularLocation>
</comment>
<evidence type="ECO:0000256" key="3">
    <source>
        <dbReference type="ARBA" id="ARBA00022723"/>
    </source>
</evidence>
<evidence type="ECO:0000259" key="11">
    <source>
        <dbReference type="PROSITE" id="PS50089"/>
    </source>
</evidence>
<organism evidence="12">
    <name type="scientific">Compsopogon caeruleus</name>
    <dbReference type="NCBI Taxonomy" id="31354"/>
    <lineage>
        <taxon>Eukaryota</taxon>
        <taxon>Rhodophyta</taxon>
        <taxon>Compsopogonophyceae</taxon>
        <taxon>Compsopogonales</taxon>
        <taxon>Compsopogonaceae</taxon>
        <taxon>Compsopogon</taxon>
    </lineage>
</organism>
<name>A0A7S1TCZ1_9RHOD</name>
<evidence type="ECO:0000256" key="9">
    <source>
        <dbReference type="SAM" id="MobiDB-lite"/>
    </source>
</evidence>
<evidence type="ECO:0000256" key="7">
    <source>
        <dbReference type="ARBA" id="ARBA00023136"/>
    </source>
</evidence>
<proteinExistence type="predicted"/>
<dbReference type="SUPFAM" id="SSF57850">
    <property type="entry name" value="RING/U-box"/>
    <property type="match status" value="1"/>
</dbReference>
<protein>
    <recommendedName>
        <fullName evidence="11">RING-type domain-containing protein</fullName>
    </recommendedName>
</protein>
<dbReference type="AlphaFoldDB" id="A0A7S1TCZ1"/>
<feature type="region of interest" description="Disordered" evidence="9">
    <location>
        <begin position="294"/>
        <end position="397"/>
    </location>
</feature>
<dbReference type="InterPro" id="IPR013083">
    <property type="entry name" value="Znf_RING/FYVE/PHD"/>
</dbReference>
<evidence type="ECO:0000256" key="4">
    <source>
        <dbReference type="ARBA" id="ARBA00022771"/>
    </source>
</evidence>
<dbReference type="PROSITE" id="PS50089">
    <property type="entry name" value="ZF_RING_2"/>
    <property type="match status" value="1"/>
</dbReference>
<dbReference type="SMART" id="SM00184">
    <property type="entry name" value="RING"/>
    <property type="match status" value="1"/>
</dbReference>
<keyword evidence="4 8" id="KW-0863">Zinc-finger</keyword>
<evidence type="ECO:0000256" key="2">
    <source>
        <dbReference type="ARBA" id="ARBA00022692"/>
    </source>
</evidence>
<gene>
    <name evidence="12" type="ORF">CCAE0312_LOCUS4838</name>
</gene>
<dbReference type="UniPathway" id="UPA00143"/>
<keyword evidence="5" id="KW-0862">Zinc</keyword>
<feature type="transmembrane region" description="Helical" evidence="10">
    <location>
        <begin position="169"/>
        <end position="189"/>
    </location>
</feature>
<keyword evidence="2 10" id="KW-0812">Transmembrane</keyword>
<dbReference type="GO" id="GO:0016567">
    <property type="term" value="P:protein ubiquitination"/>
    <property type="evidence" value="ECO:0007669"/>
    <property type="project" value="UniProtKB-UniPathway"/>
</dbReference>
<keyword evidence="6 10" id="KW-1133">Transmembrane helix</keyword>
<dbReference type="EMBL" id="HBGH01008834">
    <property type="protein sequence ID" value="CAD9232753.1"/>
    <property type="molecule type" value="Transcribed_RNA"/>
</dbReference>
<evidence type="ECO:0000256" key="6">
    <source>
        <dbReference type="ARBA" id="ARBA00022989"/>
    </source>
</evidence>
<dbReference type="GO" id="GO:0016020">
    <property type="term" value="C:membrane"/>
    <property type="evidence" value="ECO:0007669"/>
    <property type="project" value="UniProtKB-SubCell"/>
</dbReference>